<feature type="compositionally biased region" description="Acidic residues" evidence="12">
    <location>
        <begin position="26"/>
        <end position="41"/>
    </location>
</feature>
<reference evidence="15" key="1">
    <citation type="journal article" date="2021" name="Cell">
        <title>Tracing the genetic footprints of vertebrate landing in non-teleost ray-finned fishes.</title>
        <authorList>
            <person name="Bi X."/>
            <person name="Wang K."/>
            <person name="Yang L."/>
            <person name="Pan H."/>
            <person name="Jiang H."/>
            <person name="Wei Q."/>
            <person name="Fang M."/>
            <person name="Yu H."/>
            <person name="Zhu C."/>
            <person name="Cai Y."/>
            <person name="He Y."/>
            <person name="Gan X."/>
            <person name="Zeng H."/>
            <person name="Yu D."/>
            <person name="Zhu Y."/>
            <person name="Jiang H."/>
            <person name="Qiu Q."/>
            <person name="Yang H."/>
            <person name="Zhang Y.E."/>
            <person name="Wang W."/>
            <person name="Zhu M."/>
            <person name="He S."/>
            <person name="Zhang G."/>
        </authorList>
    </citation>
    <scope>NUCLEOTIDE SEQUENCE</scope>
    <source>
        <strain evidence="15">Allg_001</strain>
    </source>
</reference>
<keyword evidence="7 11" id="KW-1133">Transmembrane helix</keyword>
<evidence type="ECO:0000313" key="16">
    <source>
        <dbReference type="Proteomes" id="UP000736164"/>
    </source>
</evidence>
<feature type="compositionally biased region" description="Basic and acidic residues" evidence="12">
    <location>
        <begin position="321"/>
        <end position="334"/>
    </location>
</feature>
<evidence type="ECO:0000259" key="13">
    <source>
        <dbReference type="Pfam" id="PF00955"/>
    </source>
</evidence>
<organism evidence="15 16">
    <name type="scientific">Atractosteus spatula</name>
    <name type="common">Alligator gar</name>
    <name type="synonym">Lepisosteus spatula</name>
    <dbReference type="NCBI Taxonomy" id="7917"/>
    <lineage>
        <taxon>Eukaryota</taxon>
        <taxon>Metazoa</taxon>
        <taxon>Chordata</taxon>
        <taxon>Craniata</taxon>
        <taxon>Vertebrata</taxon>
        <taxon>Euteleostomi</taxon>
        <taxon>Actinopterygii</taxon>
        <taxon>Neopterygii</taxon>
        <taxon>Holostei</taxon>
        <taxon>Semionotiformes</taxon>
        <taxon>Lepisosteidae</taxon>
        <taxon>Atractosteus</taxon>
    </lineage>
</organism>
<accession>A0A8J7TH00</accession>
<dbReference type="GO" id="GO:0005452">
    <property type="term" value="F:solute:inorganic anion antiporter activity"/>
    <property type="evidence" value="ECO:0007669"/>
    <property type="project" value="InterPro"/>
</dbReference>
<comment type="similarity">
    <text evidence="2 11">Belongs to the anion exchanger (TC 2.A.31) family.</text>
</comment>
<evidence type="ECO:0000256" key="3">
    <source>
        <dbReference type="ARBA" id="ARBA00022448"/>
    </source>
</evidence>
<evidence type="ECO:0000256" key="6">
    <source>
        <dbReference type="ARBA" id="ARBA00022692"/>
    </source>
</evidence>
<feature type="non-terminal residue" evidence="15">
    <location>
        <position position="1075"/>
    </location>
</feature>
<evidence type="ECO:0000256" key="2">
    <source>
        <dbReference type="ARBA" id="ARBA00010993"/>
    </source>
</evidence>
<dbReference type="InterPro" id="IPR001717">
    <property type="entry name" value="Anion_exchange"/>
</dbReference>
<evidence type="ECO:0000256" key="10">
    <source>
        <dbReference type="ARBA" id="ARBA00049347"/>
    </source>
</evidence>
<keyword evidence="3 11" id="KW-0813">Transport</keyword>
<feature type="transmembrane region" description="Helical" evidence="11">
    <location>
        <begin position="981"/>
        <end position="998"/>
    </location>
</feature>
<keyword evidence="8 11" id="KW-0406">Ion transport</keyword>
<proteinExistence type="inferred from homology"/>
<feature type="region of interest" description="Disordered" evidence="12">
    <location>
        <begin position="272"/>
        <end position="337"/>
    </location>
</feature>
<dbReference type="FunFam" id="3.40.930.10:FF:000020">
    <property type="entry name" value="Anion exchange protein"/>
    <property type="match status" value="1"/>
</dbReference>
<evidence type="ECO:0000256" key="12">
    <source>
        <dbReference type="SAM" id="MobiDB-lite"/>
    </source>
</evidence>
<evidence type="ECO:0000256" key="7">
    <source>
        <dbReference type="ARBA" id="ARBA00022989"/>
    </source>
</evidence>
<keyword evidence="5" id="KW-0039">Anion exchange</keyword>
<evidence type="ECO:0000256" key="8">
    <source>
        <dbReference type="ARBA" id="ARBA00023065"/>
    </source>
</evidence>
<dbReference type="PANTHER" id="PTHR11453:SF12">
    <property type="entry name" value="BAND 3 ANION TRANSPORT PROTEIN"/>
    <property type="match status" value="1"/>
</dbReference>
<evidence type="ECO:0000256" key="4">
    <source>
        <dbReference type="ARBA" id="ARBA00022475"/>
    </source>
</evidence>
<evidence type="ECO:0000256" key="9">
    <source>
        <dbReference type="ARBA" id="ARBA00023136"/>
    </source>
</evidence>
<feature type="transmembrane region" description="Helical" evidence="11">
    <location>
        <begin position="853"/>
        <end position="876"/>
    </location>
</feature>
<evidence type="ECO:0000256" key="5">
    <source>
        <dbReference type="ARBA" id="ARBA00022681"/>
    </source>
</evidence>
<feature type="transmembrane region" description="Helical" evidence="11">
    <location>
        <begin position="542"/>
        <end position="565"/>
    </location>
</feature>
<dbReference type="InterPro" id="IPR011531">
    <property type="entry name" value="HCO3_transpt-like_TM_dom"/>
</dbReference>
<feature type="region of interest" description="Disordered" evidence="12">
    <location>
        <begin position="21"/>
        <end position="94"/>
    </location>
</feature>
<gene>
    <name evidence="15" type="primary">Slc4a2</name>
    <name evidence="15" type="ORF">GTO95_0001411</name>
</gene>
<sequence>AGQGLGDYQDDEKFHQTLVGTSFEDSILDPEADNINDEDDELKYQQTAQRKPTPAIQDQDGSFEGSPFPQDPTGTQMEYAGQNPGVSRKLFSDSRRQNPRGNCQLCLNAPRQQPPIGWILSGLGTVGETARCLWSDTCKPRLSKAVPHLQSKEKLRAYVELNELIMGKNQEQYWQETGRWIGYEESFDQTTENWGKAHIPYLTFKSLLDLRKTMTKDTVLLDIEERSLAGIAKQVVDKLVSENEIRDQDREALLRALLLRRRYRPAGHRGEELGWHCQAGGGQAGERERDPGSGSRGPATGSAPEAQSALTSSQQSQTLEAQRKEEEPLTKDPQIEMETFSVTKERGSTENVEATLVLVGAVEFLQKPTVAFVRLKEAVELDAMLEVNVPVRFLFVLIGPSQPNMEYHEIGRAISALMADRVFNSAAYLAEEKKDLTKAIAEFLDCSIVVPPCEIQNEEMLRSIVTFQKQLLKSRFRPPESELEMEAGEKLLKAAALKLEEETPADDPLKRTRRPFGGLVKDIKRRYPRYLSDITDALNPQVLAAVIFIYFAALSPAITFGGLLSEKTNRMMGVSELLVSTAVQGIIFCILGAQPILVVGFSGPLLVFEEAFYSFCKSQGMEYIVARVWVGFWLLLIVLIVVACEGSFLVRYISRFTQEIFSILISLIFIYETFSKLVKIFQAHPLRWKYDDPDANLAAVPITPSTGNVTATHIPPKVYPNTALLSLVLMAGTFFLAFFLRKFKNSRFLPGKIRRIIGDFGVPISIFIMVAVDFSISDTYTQKLSVPKGLSVSNPQAREWFINPMGKNNEFPIWMMFAAAIPALLVFILIFLESQITTLIISKPERKMVKGSGFHLDLLLVVAMGGIAALFGVPWLSATTVRSVTHANALTVMSKGGKPVIEKVLEQRISGLLVALLVGLSILMEPILKLIPLAVLFGIFLYMGVTSLNGIQLYDRMLLLLVPRKYHPDEAYIHWVKTWRMNLFTFIQIVCLGALWGVKSSPASLALPFVLILTIPLRMLMHGRLFTDIEMKCVSLLSTELAALGFPGRPSWNFRLLSTSVPLVPLQNSGTPLCL</sequence>
<keyword evidence="9 11" id="KW-0472">Membrane</keyword>
<dbReference type="PRINTS" id="PR01231">
    <property type="entry name" value="HCO3TRNSPORT"/>
</dbReference>
<feature type="transmembrane region" description="Helical" evidence="11">
    <location>
        <begin position="623"/>
        <end position="644"/>
    </location>
</feature>
<comment type="catalytic activity">
    <reaction evidence="10">
        <text>hydrogencarbonate(in) + chloride(out) = hydrogencarbonate(out) + chloride(in)</text>
        <dbReference type="Rhea" id="RHEA:72363"/>
        <dbReference type="ChEBI" id="CHEBI:17544"/>
        <dbReference type="ChEBI" id="CHEBI:17996"/>
    </reaction>
</comment>
<keyword evidence="4" id="KW-1003">Cell membrane</keyword>
<dbReference type="Pfam" id="PF07565">
    <property type="entry name" value="Band_3_cyto"/>
    <property type="match status" value="1"/>
</dbReference>
<feature type="transmembrane region" description="Helical" evidence="11">
    <location>
        <begin position="760"/>
        <end position="777"/>
    </location>
</feature>
<feature type="non-terminal residue" evidence="15">
    <location>
        <position position="1"/>
    </location>
</feature>
<feature type="transmembrane region" description="Helical" evidence="11">
    <location>
        <begin position="930"/>
        <end position="951"/>
    </location>
</feature>
<dbReference type="GO" id="GO:0015106">
    <property type="term" value="F:bicarbonate transmembrane transporter activity"/>
    <property type="evidence" value="ECO:0007669"/>
    <property type="project" value="TreeGrafter"/>
</dbReference>
<evidence type="ECO:0000256" key="1">
    <source>
        <dbReference type="ARBA" id="ARBA00004651"/>
    </source>
</evidence>
<dbReference type="AlphaFoldDB" id="A0A8J7TH00"/>
<dbReference type="PRINTS" id="PR00165">
    <property type="entry name" value="ANIONEXCHNGR"/>
</dbReference>
<dbReference type="InterPro" id="IPR018241">
    <property type="entry name" value="Anion_exchange_CS"/>
</dbReference>
<feature type="compositionally biased region" description="Low complexity" evidence="12">
    <location>
        <begin position="305"/>
        <end position="320"/>
    </location>
</feature>
<protein>
    <recommendedName>
        <fullName evidence="11">Anion exchange protein</fullName>
    </recommendedName>
</protein>
<feature type="domain" description="Band 3 cytoplasmic" evidence="14">
    <location>
        <begin position="157"/>
        <end position="456"/>
    </location>
</feature>
<dbReference type="SUPFAM" id="SSF55804">
    <property type="entry name" value="Phoshotransferase/anion transport protein"/>
    <property type="match status" value="1"/>
</dbReference>
<feature type="transmembrane region" description="Helical" evidence="11">
    <location>
        <begin position="1004"/>
        <end position="1021"/>
    </location>
</feature>
<feature type="transmembrane region" description="Helical" evidence="11">
    <location>
        <begin position="811"/>
        <end position="832"/>
    </location>
</feature>
<feature type="transmembrane region" description="Helical" evidence="11">
    <location>
        <begin position="577"/>
        <end position="603"/>
    </location>
</feature>
<feature type="domain" description="Bicarbonate transporter-like transmembrane" evidence="13">
    <location>
        <begin position="514"/>
        <end position="1034"/>
    </location>
</feature>
<dbReference type="InterPro" id="IPR016152">
    <property type="entry name" value="PTrfase/Anion_transptr"/>
</dbReference>
<dbReference type="PROSITE" id="PS00220">
    <property type="entry name" value="ANION_EXCHANGER_2"/>
    <property type="match status" value="1"/>
</dbReference>
<evidence type="ECO:0000313" key="15">
    <source>
        <dbReference type="EMBL" id="MBN3323528.1"/>
    </source>
</evidence>
<dbReference type="FunFam" id="1.10.287.570:FF:000001">
    <property type="entry name" value="Anion exchange protein"/>
    <property type="match status" value="1"/>
</dbReference>
<dbReference type="Gene3D" id="1.10.287.570">
    <property type="entry name" value="Helical hairpin bin"/>
    <property type="match status" value="1"/>
</dbReference>
<dbReference type="PROSITE" id="PS00219">
    <property type="entry name" value="ANION_EXCHANGER_1"/>
    <property type="match status" value="1"/>
</dbReference>
<feature type="transmembrane region" description="Helical" evidence="11">
    <location>
        <begin position="656"/>
        <end position="674"/>
    </location>
</feature>
<dbReference type="NCBIfam" id="TIGR00834">
    <property type="entry name" value="ae"/>
    <property type="match status" value="1"/>
</dbReference>
<keyword evidence="16" id="KW-1185">Reference proteome</keyword>
<comment type="caution">
    <text evidence="15">The sequence shown here is derived from an EMBL/GenBank/DDBJ whole genome shotgun (WGS) entry which is preliminary data.</text>
</comment>
<dbReference type="GO" id="GO:0016323">
    <property type="term" value="C:basolateral plasma membrane"/>
    <property type="evidence" value="ECO:0007669"/>
    <property type="project" value="TreeGrafter"/>
</dbReference>
<evidence type="ECO:0000259" key="14">
    <source>
        <dbReference type="Pfam" id="PF07565"/>
    </source>
</evidence>
<name>A0A8J7TH00_ATRSP</name>
<dbReference type="InterPro" id="IPR013769">
    <property type="entry name" value="Band3_cytoplasmic_dom"/>
</dbReference>
<comment type="subcellular location">
    <subcellularLocation>
        <location evidence="1">Cell membrane</location>
        <topology evidence="1">Multi-pass membrane protein</topology>
    </subcellularLocation>
    <subcellularLocation>
        <location evidence="11">Membrane</location>
        <topology evidence="11">Multi-pass membrane protein</topology>
    </subcellularLocation>
</comment>
<dbReference type="InterPro" id="IPR003020">
    <property type="entry name" value="HCO3_transpt_euk"/>
</dbReference>
<dbReference type="Gene3D" id="3.40.930.10">
    <property type="entry name" value="Mannitol-specific EII, Chain A"/>
    <property type="match status" value="1"/>
</dbReference>
<keyword evidence="6 11" id="KW-0812">Transmembrane</keyword>
<evidence type="ECO:0000256" key="11">
    <source>
        <dbReference type="RuleBase" id="RU362035"/>
    </source>
</evidence>
<feature type="transmembrane region" description="Helical" evidence="11">
    <location>
        <begin position="723"/>
        <end position="740"/>
    </location>
</feature>
<dbReference type="Pfam" id="PF00955">
    <property type="entry name" value="HCO3_cotransp"/>
    <property type="match status" value="1"/>
</dbReference>
<dbReference type="GO" id="GO:0051453">
    <property type="term" value="P:regulation of intracellular pH"/>
    <property type="evidence" value="ECO:0007669"/>
    <property type="project" value="TreeGrafter"/>
</dbReference>
<dbReference type="EMBL" id="JAAWVO010065587">
    <property type="protein sequence ID" value="MBN3323528.1"/>
    <property type="molecule type" value="Genomic_DNA"/>
</dbReference>
<dbReference type="Proteomes" id="UP000736164">
    <property type="component" value="Unassembled WGS sequence"/>
</dbReference>
<dbReference type="PANTHER" id="PTHR11453">
    <property type="entry name" value="ANION EXCHANGE PROTEIN"/>
    <property type="match status" value="1"/>
</dbReference>
<dbReference type="GO" id="GO:0008509">
    <property type="term" value="F:monoatomic anion transmembrane transporter activity"/>
    <property type="evidence" value="ECO:0007669"/>
    <property type="project" value="InterPro"/>
</dbReference>